<protein>
    <submittedName>
        <fullName evidence="3">Ice-structuring protein</fullName>
    </submittedName>
</protein>
<evidence type="ECO:0000313" key="4">
    <source>
        <dbReference type="Proteomes" id="UP000220752"/>
    </source>
</evidence>
<name>A0A2A6ZDQ4_9FIRM</name>
<feature type="compositionally biased region" description="Polar residues" evidence="1">
    <location>
        <begin position="288"/>
        <end position="304"/>
    </location>
</feature>
<evidence type="ECO:0000256" key="1">
    <source>
        <dbReference type="SAM" id="MobiDB-lite"/>
    </source>
</evidence>
<keyword evidence="2" id="KW-0472">Membrane</keyword>
<evidence type="ECO:0000313" key="3">
    <source>
        <dbReference type="EMBL" id="PDX59486.1"/>
    </source>
</evidence>
<organism evidence="3 4">
    <name type="scientific">Faecalibacterium langellae</name>
    <dbReference type="NCBI Taxonomy" id="3435293"/>
    <lineage>
        <taxon>Bacteria</taxon>
        <taxon>Bacillati</taxon>
        <taxon>Bacillota</taxon>
        <taxon>Clostridia</taxon>
        <taxon>Eubacteriales</taxon>
        <taxon>Oscillospiraceae</taxon>
        <taxon>Faecalibacterium</taxon>
    </lineage>
</organism>
<comment type="caution">
    <text evidence="3">The sequence shown here is derived from an EMBL/GenBank/DDBJ whole genome shotgun (WGS) entry which is preliminary data.</text>
</comment>
<feature type="compositionally biased region" description="Acidic residues" evidence="1">
    <location>
        <begin position="277"/>
        <end position="287"/>
    </location>
</feature>
<accession>A0A2A6ZDQ4</accession>
<proteinExistence type="predicted"/>
<dbReference type="AlphaFoldDB" id="A0A2A6ZDQ4"/>
<keyword evidence="2" id="KW-0812">Transmembrane</keyword>
<sequence>MKHYITPEEHARMQRRRGRQALGFLVAILVIVGFVTVLRAGVGAVANLFDDTAQKQEYEDKLEGLVLFDPMPFDGIENIDDLTLREAAVWGCIYNIQETQGGFDNYNTDPDTEQLLLPSLDVDAYLAKLLGPGFKLTHRSFEMEDMTIEFDDATQCYKIPVTGTVGYYRAVVTKLFKRSGKLHVTVGYIPTTSTDDSIINVSSDTPTKYMDYLFERQSGSWYLTGLTESETKAESTESTPAANVPEPMAESDVQDAILAAAGSDSASAEADSTAADEGVDTQAEEQPADSTEAQADESTASPAA</sequence>
<feature type="compositionally biased region" description="Low complexity" evidence="1">
    <location>
        <begin position="255"/>
        <end position="276"/>
    </location>
</feature>
<dbReference type="Proteomes" id="UP000220752">
    <property type="component" value="Unassembled WGS sequence"/>
</dbReference>
<evidence type="ECO:0000256" key="2">
    <source>
        <dbReference type="SAM" id="Phobius"/>
    </source>
</evidence>
<keyword evidence="4" id="KW-1185">Reference proteome</keyword>
<gene>
    <name evidence="3" type="ORF">CGS46_02495</name>
</gene>
<keyword evidence="2" id="KW-1133">Transmembrane helix</keyword>
<feature type="transmembrane region" description="Helical" evidence="2">
    <location>
        <begin position="21"/>
        <end position="42"/>
    </location>
</feature>
<reference evidence="3 4" key="1">
    <citation type="journal article" date="2017" name="Front. Microbiol.">
        <title>New Insights into the Diversity of the Genus Faecalibacterium.</title>
        <authorList>
            <person name="Benevides L."/>
            <person name="Burman S."/>
            <person name="Martin R."/>
            <person name="Robert V."/>
            <person name="Thomas M."/>
            <person name="Miquel S."/>
            <person name="Chain F."/>
            <person name="Sokol H."/>
            <person name="Bermudez-Humaran L.G."/>
            <person name="Morrison M."/>
            <person name="Langella P."/>
            <person name="Azevedo V.A."/>
            <person name="Chatel J.M."/>
            <person name="Soares S."/>
        </authorList>
    </citation>
    <scope>NUCLEOTIDE SEQUENCE [LARGE SCALE GENOMIC DNA]</scope>
    <source>
        <strain evidence="4">CNCM I-4540</strain>
    </source>
</reference>
<dbReference type="EMBL" id="NMTQ01000013">
    <property type="protein sequence ID" value="PDX59486.1"/>
    <property type="molecule type" value="Genomic_DNA"/>
</dbReference>
<feature type="region of interest" description="Disordered" evidence="1">
    <location>
        <begin position="227"/>
        <end position="304"/>
    </location>
</feature>